<proteinExistence type="predicted"/>
<protein>
    <submittedName>
        <fullName evidence="1">Uncharacterized protein</fullName>
    </submittedName>
</protein>
<accession>A0ACB8E369</accession>
<gene>
    <name evidence="1" type="ORF">HPB49_020428</name>
</gene>
<keyword evidence="2" id="KW-1185">Reference proteome</keyword>
<dbReference type="Proteomes" id="UP000821865">
    <property type="component" value="Chromosome 1"/>
</dbReference>
<evidence type="ECO:0000313" key="2">
    <source>
        <dbReference type="Proteomes" id="UP000821865"/>
    </source>
</evidence>
<organism evidence="1 2">
    <name type="scientific">Dermacentor silvarum</name>
    <name type="common">Tick</name>
    <dbReference type="NCBI Taxonomy" id="543639"/>
    <lineage>
        <taxon>Eukaryota</taxon>
        <taxon>Metazoa</taxon>
        <taxon>Ecdysozoa</taxon>
        <taxon>Arthropoda</taxon>
        <taxon>Chelicerata</taxon>
        <taxon>Arachnida</taxon>
        <taxon>Acari</taxon>
        <taxon>Parasitiformes</taxon>
        <taxon>Ixodida</taxon>
        <taxon>Ixodoidea</taxon>
        <taxon>Ixodidae</taxon>
        <taxon>Rhipicephalinae</taxon>
        <taxon>Dermacentor</taxon>
    </lineage>
</organism>
<comment type="caution">
    <text evidence="1">The sequence shown here is derived from an EMBL/GenBank/DDBJ whole genome shotgun (WGS) entry which is preliminary data.</text>
</comment>
<name>A0ACB8E369_DERSI</name>
<sequence>MASLTAKRMIGSGASCTRLFILVACLLLPFLTQASSPVANHTSTADHVSTRAMKTSTPATTPTTEADDEPDYEQVLRNAVARLFASMPSSIRRKLLEADVRPECSIGLFRLMRGFQNLEPWALRLFDASGKYPSGLLQATKADLGAFDECLETVVRDNYGQEVSHGQYCSLLFNLKENRALTERITSLDVLHPLIKQYTEYFFIDELPMTRLGICIINDCNKQDLQAIIDAVRPKKLRIEVESCVTINDVVMTPGQTAIIAFLAVLGILVGAGSIVDIYMSCRKTTQKGEQSKWLKCITSFSALHNTRAIFTITRPRHAGDFDLSFIHGLRFFSLVSIVLGHSYGIMSDAWSRTLNLLILSEQWMSILVTSGFVFVDTFFFISGFLMCLVLDKQNKTGLRVYIFALIRRLVRTTVPLFFLVMCISVLPLMLTGPGAKNFFEKMDQEVHNHWWHWLLQIRNFYYVGLKTVLPHVWYLSMDFQFFVVAVPLFMLLKNRRHVAIGVFTFISLFGCCVSAWQVTRWDIAPFMVFLARQLATIGDTVNKYYIIPSYHAVCYFTGCIVYLVADNFRQRKVSKVVQITCWVVSFGAGSCCMFIKCTWYTGDSPTSALGKMATAFFDRIMWSMFIGWITLACISGRGGYVSKFLSWAPFVPLSRLSFAVYLIHFPFIEIMLHTSRERLYYSHFNQVTLFFAVFLWSYILAFFMYLVCEGPTANLDKLAFSFIARTTKRERGIRNGPEGQQRDTGSCLRNSADRVRGRREESWQRHTLTSRHCEARS</sequence>
<dbReference type="EMBL" id="CM023470">
    <property type="protein sequence ID" value="KAH7980953.1"/>
    <property type="molecule type" value="Genomic_DNA"/>
</dbReference>
<evidence type="ECO:0000313" key="1">
    <source>
        <dbReference type="EMBL" id="KAH7980953.1"/>
    </source>
</evidence>
<reference evidence="1" key="1">
    <citation type="submission" date="2020-05" db="EMBL/GenBank/DDBJ databases">
        <title>Large-scale comparative analyses of tick genomes elucidate their genetic diversity and vector capacities.</title>
        <authorList>
            <person name="Jia N."/>
            <person name="Wang J."/>
            <person name="Shi W."/>
            <person name="Du L."/>
            <person name="Sun Y."/>
            <person name="Zhan W."/>
            <person name="Jiang J."/>
            <person name="Wang Q."/>
            <person name="Zhang B."/>
            <person name="Ji P."/>
            <person name="Sakyi L.B."/>
            <person name="Cui X."/>
            <person name="Yuan T."/>
            <person name="Jiang B."/>
            <person name="Yang W."/>
            <person name="Lam T.T.-Y."/>
            <person name="Chang Q."/>
            <person name="Ding S."/>
            <person name="Wang X."/>
            <person name="Zhu J."/>
            <person name="Ruan X."/>
            <person name="Zhao L."/>
            <person name="Wei J."/>
            <person name="Que T."/>
            <person name="Du C."/>
            <person name="Cheng J."/>
            <person name="Dai P."/>
            <person name="Han X."/>
            <person name="Huang E."/>
            <person name="Gao Y."/>
            <person name="Liu J."/>
            <person name="Shao H."/>
            <person name="Ye R."/>
            <person name="Li L."/>
            <person name="Wei W."/>
            <person name="Wang X."/>
            <person name="Wang C."/>
            <person name="Yang T."/>
            <person name="Huo Q."/>
            <person name="Li W."/>
            <person name="Guo W."/>
            <person name="Chen H."/>
            <person name="Zhou L."/>
            <person name="Ni X."/>
            <person name="Tian J."/>
            <person name="Zhou Y."/>
            <person name="Sheng Y."/>
            <person name="Liu T."/>
            <person name="Pan Y."/>
            <person name="Xia L."/>
            <person name="Li J."/>
            <person name="Zhao F."/>
            <person name="Cao W."/>
        </authorList>
    </citation>
    <scope>NUCLEOTIDE SEQUENCE</scope>
    <source>
        <strain evidence="1">Dsil-2018</strain>
    </source>
</reference>